<evidence type="ECO:0000256" key="3">
    <source>
        <dbReference type="ARBA" id="ARBA00022989"/>
    </source>
</evidence>
<feature type="transmembrane region" description="Helical" evidence="5">
    <location>
        <begin position="144"/>
        <end position="168"/>
    </location>
</feature>
<keyword evidence="5" id="KW-0813">Transport</keyword>
<evidence type="ECO:0000256" key="1">
    <source>
        <dbReference type="ARBA" id="ARBA00004651"/>
    </source>
</evidence>
<evidence type="ECO:0000313" key="8">
    <source>
        <dbReference type="Proteomes" id="UP000199527"/>
    </source>
</evidence>
<feature type="transmembrane region" description="Helical" evidence="5">
    <location>
        <begin position="104"/>
        <end position="123"/>
    </location>
</feature>
<comment type="subcellular location">
    <subcellularLocation>
        <location evidence="1 5">Cell membrane</location>
        <topology evidence="1 5">Multi-pass membrane protein</topology>
    </subcellularLocation>
</comment>
<proteinExistence type="inferred from homology"/>
<dbReference type="GO" id="GO:0005886">
    <property type="term" value="C:plasma membrane"/>
    <property type="evidence" value="ECO:0007669"/>
    <property type="project" value="UniProtKB-SubCell"/>
</dbReference>
<evidence type="ECO:0000256" key="4">
    <source>
        <dbReference type="ARBA" id="ARBA00023136"/>
    </source>
</evidence>
<dbReference type="InterPro" id="IPR035906">
    <property type="entry name" value="MetI-like_sf"/>
</dbReference>
<dbReference type="InterPro" id="IPR049783">
    <property type="entry name" value="ABC_perm_TupB-like"/>
</dbReference>
<reference evidence="8" key="1">
    <citation type="submission" date="2016-10" db="EMBL/GenBank/DDBJ databases">
        <authorList>
            <person name="Varghese N."/>
            <person name="Submissions S."/>
        </authorList>
    </citation>
    <scope>NUCLEOTIDE SEQUENCE [LARGE SCALE GENOMIC DNA]</scope>
    <source>
        <strain evidence="8">DSM 23317</strain>
    </source>
</reference>
<feature type="transmembrane region" description="Helical" evidence="5">
    <location>
        <begin position="62"/>
        <end position="84"/>
    </location>
</feature>
<dbReference type="NCBIfam" id="NF038017">
    <property type="entry name" value="ABC_perm1"/>
    <property type="match status" value="1"/>
</dbReference>
<dbReference type="GO" id="GO:0055085">
    <property type="term" value="P:transmembrane transport"/>
    <property type="evidence" value="ECO:0007669"/>
    <property type="project" value="InterPro"/>
</dbReference>
<evidence type="ECO:0000256" key="5">
    <source>
        <dbReference type="RuleBase" id="RU363032"/>
    </source>
</evidence>
<dbReference type="RefSeq" id="WP_090359903.1">
    <property type="nucleotide sequence ID" value="NZ_FNEM01000001.1"/>
</dbReference>
<dbReference type="AlphaFoldDB" id="A0A1G8JFZ5"/>
<keyword evidence="4 5" id="KW-0472">Membrane</keyword>
<keyword evidence="3 5" id="KW-1133">Transmembrane helix</keyword>
<organism evidence="7 8">
    <name type="scientific">Ferrimonas sediminum</name>
    <dbReference type="NCBI Taxonomy" id="718193"/>
    <lineage>
        <taxon>Bacteria</taxon>
        <taxon>Pseudomonadati</taxon>
        <taxon>Pseudomonadota</taxon>
        <taxon>Gammaproteobacteria</taxon>
        <taxon>Alteromonadales</taxon>
        <taxon>Ferrimonadaceae</taxon>
        <taxon>Ferrimonas</taxon>
    </lineage>
</organism>
<dbReference type="OrthoDB" id="9781724at2"/>
<dbReference type="PROSITE" id="PS50928">
    <property type="entry name" value="ABC_TM1"/>
    <property type="match status" value="1"/>
</dbReference>
<gene>
    <name evidence="7" type="ORF">SAMN04488540_10146</name>
</gene>
<dbReference type="Proteomes" id="UP000199527">
    <property type="component" value="Unassembled WGS sequence"/>
</dbReference>
<dbReference type="PANTHER" id="PTHR43632">
    <property type="entry name" value="PERMEASE COMPONENT OF TUNGSTATE ABC TRANSPORTER"/>
    <property type="match status" value="1"/>
</dbReference>
<dbReference type="EMBL" id="FNEM01000001">
    <property type="protein sequence ID" value="SDI30178.1"/>
    <property type="molecule type" value="Genomic_DNA"/>
</dbReference>
<dbReference type="SUPFAM" id="SSF161098">
    <property type="entry name" value="MetI-like"/>
    <property type="match status" value="1"/>
</dbReference>
<dbReference type="Gene3D" id="1.10.3720.10">
    <property type="entry name" value="MetI-like"/>
    <property type="match status" value="1"/>
</dbReference>
<feature type="domain" description="ABC transmembrane type-1" evidence="6">
    <location>
        <begin position="26"/>
        <end position="222"/>
    </location>
</feature>
<accession>A0A1G8JFZ5</accession>
<evidence type="ECO:0000256" key="2">
    <source>
        <dbReference type="ARBA" id="ARBA00022692"/>
    </source>
</evidence>
<comment type="similarity">
    <text evidence="5">Belongs to the binding-protein-dependent transport system permease family.</text>
</comment>
<feature type="transmembrane region" description="Helical" evidence="5">
    <location>
        <begin position="204"/>
        <end position="225"/>
    </location>
</feature>
<name>A0A1G8JFZ5_9GAMM</name>
<dbReference type="Pfam" id="PF00528">
    <property type="entry name" value="BPD_transp_1"/>
    <property type="match status" value="1"/>
</dbReference>
<keyword evidence="8" id="KW-1185">Reference proteome</keyword>
<protein>
    <submittedName>
        <fullName evidence="7">Tungstate transport system permease protein</fullName>
    </submittedName>
</protein>
<evidence type="ECO:0000259" key="6">
    <source>
        <dbReference type="PROSITE" id="PS50928"/>
    </source>
</evidence>
<feature type="transmembrane region" description="Helical" evidence="5">
    <location>
        <begin position="22"/>
        <end position="50"/>
    </location>
</feature>
<dbReference type="PANTHER" id="PTHR43632:SF1">
    <property type="entry name" value="PERMEASE COMPONENT OF TUNGSTATE ABC TRANSPORTER"/>
    <property type="match status" value="1"/>
</dbReference>
<keyword evidence="2 5" id="KW-0812">Transmembrane</keyword>
<evidence type="ECO:0000313" key="7">
    <source>
        <dbReference type="EMBL" id="SDI30178.1"/>
    </source>
</evidence>
<sequence>MSSTLETLQQAIGLLLSFDPKVWSIILVSFSVSVKAMALCLIPAILAGFVLAQGRFFGRETLIALFQTLQAIPTVVVGLMVYLLLFRQGPLGDLRWLFTQNAMMLGQIFLATPVLVSTSYAAFSAGDWRAWETARTLGATKLRAFITLCHELRVPLMVAIIAAFSRIITEVGSSMLVGGNIQNLTRNMPTAIALETSKGEFAQAAALGMVLVFLALLLNFSLSALRGKQEHRQHG</sequence>
<dbReference type="InterPro" id="IPR000515">
    <property type="entry name" value="MetI-like"/>
</dbReference>
<dbReference type="CDD" id="cd06261">
    <property type="entry name" value="TM_PBP2"/>
    <property type="match status" value="1"/>
</dbReference>